<organism evidence="4 5">
    <name type="scientific">Vulcanisaeta distributa (strain DSM 14429 / JCM 11212 / NBRC 100878 / IC-017)</name>
    <dbReference type="NCBI Taxonomy" id="572478"/>
    <lineage>
        <taxon>Archaea</taxon>
        <taxon>Thermoproteota</taxon>
        <taxon>Thermoprotei</taxon>
        <taxon>Thermoproteales</taxon>
        <taxon>Thermoproteaceae</taxon>
        <taxon>Vulcanisaeta</taxon>
    </lineage>
</organism>
<keyword evidence="3" id="KW-0406">Ion transport</keyword>
<dbReference type="GO" id="GO:0046961">
    <property type="term" value="F:proton-transporting ATPase activity, rotational mechanism"/>
    <property type="evidence" value="ECO:0007669"/>
    <property type="project" value="InterPro"/>
</dbReference>
<accession>E1QQ86</accession>
<sequence>MAFERPVPSRLTLLRLRNQERLYRSIKKTVEDARNATIQRIRAIIPKLESARKSVYEELNRVSLMLKAAVSKISIEDYGKLSEVVRPSVDVEFVDIIMEGLKFRGLEFRGVSSPNYGIFAIPPELDSALYGIYGNFKAISEMMNLESLFYTLLARVREYQRMVNAIDNVLLPRIVESARFVRLKLDEDEREEFVRRIVINRLLETMGRR</sequence>
<evidence type="ECO:0000256" key="3">
    <source>
        <dbReference type="ARBA" id="ARBA00023065"/>
    </source>
</evidence>
<dbReference type="eggNOG" id="arCOG04101">
    <property type="taxonomic scope" value="Archaea"/>
</dbReference>
<dbReference type="HOGENOM" id="CLU_069688_2_2_2"/>
<name>E1QQ86_VULDI</name>
<dbReference type="OrthoDB" id="117390at2157"/>
<dbReference type="Gene3D" id="1.10.287.3240">
    <property type="match status" value="1"/>
</dbReference>
<dbReference type="STRING" id="572478.Vdis_2205"/>
<dbReference type="Pfam" id="PF01813">
    <property type="entry name" value="ATP-synt_D"/>
    <property type="match status" value="1"/>
</dbReference>
<dbReference type="GeneID" id="9753158"/>
<evidence type="ECO:0000256" key="1">
    <source>
        <dbReference type="ARBA" id="ARBA00005850"/>
    </source>
</evidence>
<gene>
    <name evidence="4" type="ordered locus">Vdis_2205</name>
</gene>
<dbReference type="RefSeq" id="WP_013337298.1">
    <property type="nucleotide sequence ID" value="NC_014537.1"/>
</dbReference>
<proteinExistence type="inferred from homology"/>
<dbReference type="InterPro" id="IPR002699">
    <property type="entry name" value="V_ATPase_D"/>
</dbReference>
<evidence type="ECO:0000313" key="5">
    <source>
        <dbReference type="Proteomes" id="UP000006681"/>
    </source>
</evidence>
<dbReference type="KEGG" id="vdi:Vdis_2205"/>
<dbReference type="PANTHER" id="PTHR11671">
    <property type="entry name" value="V-TYPE ATP SYNTHASE SUBUNIT D"/>
    <property type="match status" value="1"/>
</dbReference>
<comment type="similarity">
    <text evidence="1">Belongs to the V-ATPase D subunit family.</text>
</comment>
<reference evidence="5" key="2">
    <citation type="journal article" date="2010" name="Stand. Genomic Sci.">
        <title>Complete genome sequence of Vulcanisaeta distributa type strain (IC-017T).</title>
        <authorList>
            <person name="Mavromatis K."/>
            <person name="Sikorski J."/>
            <person name="Pabst E."/>
            <person name="Teshima H."/>
            <person name="Lapidus A."/>
            <person name="Lucas S."/>
            <person name="Nolan M."/>
            <person name="Glavina Del Rio T."/>
            <person name="Cheng J."/>
            <person name="Bruce D."/>
            <person name="Goodwin L."/>
            <person name="Pitluck S."/>
            <person name="Liolios K."/>
            <person name="Ivanova N."/>
            <person name="Mikhailova N."/>
            <person name="Pati A."/>
            <person name="Chen A."/>
            <person name="Palaniappan K."/>
            <person name="Land M."/>
            <person name="Hauser L."/>
            <person name="Chang Y."/>
            <person name="Jeffries C."/>
            <person name="Rohde M."/>
            <person name="Spring S."/>
            <person name="Goker M."/>
            <person name="Wirth R."/>
            <person name="Woyke T."/>
            <person name="Bristow J."/>
            <person name="Eisen J."/>
            <person name="Markowitz V."/>
            <person name="Hugenholtz P."/>
            <person name="Klenk H."/>
            <person name="Kyrpides N."/>
        </authorList>
    </citation>
    <scope>NUCLEOTIDE SEQUENCE [LARGE SCALE GENOMIC DNA]</scope>
    <source>
        <strain evidence="5">DSM 14429 / JCM 11212 / NBRC 100878 / IC-017</strain>
    </source>
</reference>
<keyword evidence="5" id="KW-1185">Reference proteome</keyword>
<protein>
    <submittedName>
        <fullName evidence="4">V-type ATPase, D subunit</fullName>
    </submittedName>
</protein>
<evidence type="ECO:0000313" key="4">
    <source>
        <dbReference type="EMBL" id="ADN51573.1"/>
    </source>
</evidence>
<dbReference type="Proteomes" id="UP000006681">
    <property type="component" value="Chromosome"/>
</dbReference>
<evidence type="ECO:0000256" key="2">
    <source>
        <dbReference type="ARBA" id="ARBA00022448"/>
    </source>
</evidence>
<reference evidence="4 5" key="1">
    <citation type="journal article" date="2010" name="Stand. Genomic Sci.">
        <title>Complete genome sequence of Vulcanisaeta distributa type strain (IC-017).</title>
        <authorList>
            <person name="Mavromatis K."/>
            <person name="Sikorski J."/>
            <person name="Pabst E."/>
            <person name="Teshima H."/>
            <person name="Lapidus A."/>
            <person name="Lucas S."/>
            <person name="Nolan M."/>
            <person name="Glavina Del Rio T."/>
            <person name="Cheng J.F."/>
            <person name="Bruce D."/>
            <person name="Goodwin L."/>
            <person name="Pitluck S."/>
            <person name="Liolios K."/>
            <person name="Ivanova N."/>
            <person name="Mikhailova N."/>
            <person name="Pati A."/>
            <person name="Chen A."/>
            <person name="Palaniappan K."/>
            <person name="Land M."/>
            <person name="Hauser L."/>
            <person name="Chang Y.J."/>
            <person name="Jeffries C.D."/>
            <person name="Rohde M."/>
            <person name="Spring S."/>
            <person name="Goker M."/>
            <person name="Wirth R."/>
            <person name="Woyke T."/>
            <person name="Bristow J."/>
            <person name="Eisen J.A."/>
            <person name="Markowitz V."/>
            <person name="Hugenholtz P."/>
            <person name="Klenk H.P."/>
            <person name="Kyrpides N.C."/>
        </authorList>
    </citation>
    <scope>NUCLEOTIDE SEQUENCE [LARGE SCALE GENOMIC DNA]</scope>
    <source>
        <strain evidence="5">DSM 14429 / JCM 11212 / NBRC 100878 / IC-017</strain>
    </source>
</reference>
<dbReference type="EMBL" id="CP002100">
    <property type="protein sequence ID" value="ADN51573.1"/>
    <property type="molecule type" value="Genomic_DNA"/>
</dbReference>
<keyword evidence="2" id="KW-0813">Transport</keyword>
<dbReference type="AlphaFoldDB" id="E1QQ86"/>